<evidence type="ECO:0000256" key="5">
    <source>
        <dbReference type="ARBA" id="ARBA00023004"/>
    </source>
</evidence>
<dbReference type="Gene3D" id="1.10.760.10">
    <property type="entry name" value="Cytochrome c-like domain"/>
    <property type="match status" value="1"/>
</dbReference>
<evidence type="ECO:0000313" key="9">
    <source>
        <dbReference type="Proteomes" id="UP000305887"/>
    </source>
</evidence>
<dbReference type="InterPro" id="IPR036909">
    <property type="entry name" value="Cyt_c-like_dom_sf"/>
</dbReference>
<comment type="caution">
    <text evidence="8">The sequence shown here is derived from an EMBL/GenBank/DDBJ whole genome shotgun (WGS) entry which is preliminary data.</text>
</comment>
<dbReference type="EMBL" id="VDFU01000012">
    <property type="protein sequence ID" value="TNC49345.1"/>
    <property type="molecule type" value="Genomic_DNA"/>
</dbReference>
<keyword evidence="2 6" id="KW-0349">Heme</keyword>
<sequence length="182" mass="19093">MFDTMTLTKIVGGFCGTLLVFLLGGWAAQAIYGGGETHVAEGEELHQAYVIPVESGEGGEAVAEVTPEQLTAEFQEAFAAADPAAGEGEFRPCSACHSLAQGENRTGPTLYGVVDRPVDAIEGFDYSGALEQVAESWTADALNLFILAPTDYAPGTKMNFNGIKDVQDRANLIAYLATNPGG</sequence>
<dbReference type="GO" id="GO:0009055">
    <property type="term" value="F:electron transfer activity"/>
    <property type="evidence" value="ECO:0007669"/>
    <property type="project" value="InterPro"/>
</dbReference>
<dbReference type="GO" id="GO:0046872">
    <property type="term" value="F:metal ion binding"/>
    <property type="evidence" value="ECO:0007669"/>
    <property type="project" value="UniProtKB-KW"/>
</dbReference>
<keyword evidence="3 6" id="KW-0479">Metal-binding</keyword>
<keyword evidence="5 6" id="KW-0408">Iron</keyword>
<dbReference type="InterPro" id="IPR009056">
    <property type="entry name" value="Cyt_c-like_dom"/>
</dbReference>
<dbReference type="SUPFAM" id="SSF46626">
    <property type="entry name" value="Cytochrome c"/>
    <property type="match status" value="1"/>
</dbReference>
<dbReference type="PRINTS" id="PR00604">
    <property type="entry name" value="CYTCHRMECIAB"/>
</dbReference>
<dbReference type="RefSeq" id="WP_139076892.1">
    <property type="nucleotide sequence ID" value="NZ_VDFU01000012.1"/>
</dbReference>
<dbReference type="GO" id="GO:0020037">
    <property type="term" value="F:heme binding"/>
    <property type="evidence" value="ECO:0007669"/>
    <property type="project" value="InterPro"/>
</dbReference>
<name>A0A5C4MVE3_9RHOB</name>
<keyword evidence="1" id="KW-0813">Transport</keyword>
<feature type="domain" description="Cytochrome c" evidence="7">
    <location>
        <begin position="81"/>
        <end position="180"/>
    </location>
</feature>
<evidence type="ECO:0000256" key="2">
    <source>
        <dbReference type="ARBA" id="ARBA00022617"/>
    </source>
</evidence>
<evidence type="ECO:0000313" key="8">
    <source>
        <dbReference type="EMBL" id="TNC49345.1"/>
    </source>
</evidence>
<dbReference type="PANTHER" id="PTHR11961">
    <property type="entry name" value="CYTOCHROME C"/>
    <property type="match status" value="1"/>
</dbReference>
<proteinExistence type="predicted"/>
<evidence type="ECO:0000256" key="4">
    <source>
        <dbReference type="ARBA" id="ARBA00022982"/>
    </source>
</evidence>
<reference evidence="8 9" key="1">
    <citation type="submission" date="2019-06" db="EMBL/GenBank/DDBJ databases">
        <title>YIM 131921 draft genome.</title>
        <authorList>
            <person name="Jiang L."/>
        </authorList>
    </citation>
    <scope>NUCLEOTIDE SEQUENCE [LARGE SCALE GENOMIC DNA]</scope>
    <source>
        <strain evidence="8 9">YIM 131921</strain>
    </source>
</reference>
<keyword evidence="4" id="KW-0249">Electron transport</keyword>
<dbReference type="OrthoDB" id="9805828at2"/>
<dbReference type="PROSITE" id="PS51007">
    <property type="entry name" value="CYTC"/>
    <property type="match status" value="1"/>
</dbReference>
<gene>
    <name evidence="8" type="ORF">FHG66_11490</name>
</gene>
<protein>
    <submittedName>
        <fullName evidence="8">C-type cytochrome</fullName>
    </submittedName>
</protein>
<dbReference type="AlphaFoldDB" id="A0A5C4MVE3"/>
<dbReference type="InterPro" id="IPR002327">
    <property type="entry name" value="Cyt_c_1A/1B"/>
</dbReference>
<organism evidence="8 9">
    <name type="scientific">Rubellimicrobium rubrum</name>
    <dbReference type="NCBI Taxonomy" id="2585369"/>
    <lineage>
        <taxon>Bacteria</taxon>
        <taxon>Pseudomonadati</taxon>
        <taxon>Pseudomonadota</taxon>
        <taxon>Alphaproteobacteria</taxon>
        <taxon>Rhodobacterales</taxon>
        <taxon>Roseobacteraceae</taxon>
        <taxon>Rubellimicrobium</taxon>
    </lineage>
</organism>
<evidence type="ECO:0000256" key="6">
    <source>
        <dbReference type="PROSITE-ProRule" id="PRU00433"/>
    </source>
</evidence>
<keyword evidence="9" id="KW-1185">Reference proteome</keyword>
<evidence type="ECO:0000256" key="1">
    <source>
        <dbReference type="ARBA" id="ARBA00022448"/>
    </source>
</evidence>
<evidence type="ECO:0000259" key="7">
    <source>
        <dbReference type="PROSITE" id="PS51007"/>
    </source>
</evidence>
<accession>A0A5C4MVE3</accession>
<evidence type="ECO:0000256" key="3">
    <source>
        <dbReference type="ARBA" id="ARBA00022723"/>
    </source>
</evidence>
<dbReference type="Proteomes" id="UP000305887">
    <property type="component" value="Unassembled WGS sequence"/>
</dbReference>